<comment type="similarity">
    <text evidence="2">Belongs to the peptidase M1 family.</text>
</comment>
<dbReference type="Proteomes" id="UP000292702">
    <property type="component" value="Unassembled WGS sequence"/>
</dbReference>
<evidence type="ECO:0000256" key="7">
    <source>
        <dbReference type="ARBA" id="ARBA00022833"/>
    </source>
</evidence>
<dbReference type="Pfam" id="PF01433">
    <property type="entry name" value="Peptidase_M1"/>
    <property type="match status" value="1"/>
</dbReference>
<dbReference type="PRINTS" id="PR00756">
    <property type="entry name" value="ALADIPTASE"/>
</dbReference>
<feature type="binding site" evidence="10">
    <location>
        <begin position="276"/>
        <end position="281"/>
    </location>
    <ligand>
        <name>a peptide</name>
        <dbReference type="ChEBI" id="CHEBI:60466"/>
    </ligand>
</feature>
<sequence length="638" mass="71842">MSDDNTSQANFHQIASTNLDFEWTIDFDAKLISGSVKHTLEARQDGVKEVVFDTSALKIHSVEVEGRAAEYTLGDKHEVMGSALTVSLPSALKTGDKTTVFIKYNTTEGCTAIGWLDKEQTQGKKFPYLFSQCQPIYARSLAPCQDSPSVKITYTAKVISVLPALMSAIRVSPPSDGPAHDGKVVGKDAVTYTYNQPVPIPSYLIALAAGNVVYRPFPASKGKTWKSGVWAEPEMIEASYWEFCEHTDKFLEVEETIVPKYRFGVYDLLVLPPAFPYGGMENACLTFLTPTLLAGDRTLVDVIAHELTHSWFGNGVTQANSSHFWLNEGFTTYMERVLLEKLHSPADRGFSYLIGWKGLQDDLKFLSSKPKYQRLVIEFEKGEDPDDAYSRVPYDKGANFLLYLERTLGGLDVFLKYINDYVNTFMGKSITTFQWKDHLYEYFRKNYGGEKIKALDSVDWDAWFYGEGSELPVKLDYDLTLAEQAYDLAKRWDAARSTEVSKLDFNSSDLKEFNSNQKIVFLERLQSYDALPPTHIAHLGSLYGVSNTPNAEVRQRFYEVALQDPTTDGAKAFADDAAKWVVGNDGTGVIKGRMKFCRPTFRDVAKVNRELAVKTFTKHKTEFHPIAQRLIEKDLELV</sequence>
<dbReference type="AlphaFoldDB" id="A0A4R0RYN3"/>
<dbReference type="GO" id="GO:0008237">
    <property type="term" value="F:metallopeptidase activity"/>
    <property type="evidence" value="ECO:0007669"/>
    <property type="project" value="UniProtKB-KW"/>
</dbReference>
<dbReference type="GO" id="GO:0005829">
    <property type="term" value="C:cytosol"/>
    <property type="evidence" value="ECO:0007669"/>
    <property type="project" value="TreeGrafter"/>
</dbReference>
<dbReference type="InterPro" id="IPR027268">
    <property type="entry name" value="Peptidase_M4/M1_CTD_sf"/>
</dbReference>
<keyword evidence="6" id="KW-0378">Hydrolase</keyword>
<feature type="active site" description="Proton donor" evidence="9">
    <location>
        <position position="394"/>
    </location>
</feature>
<evidence type="ECO:0000256" key="11">
    <source>
        <dbReference type="PIRSR" id="PIRSR634015-3"/>
    </source>
</evidence>
<dbReference type="FunFam" id="2.60.40.1730:FF:000004">
    <property type="entry name" value="Leukotriene A(4) hydrolase"/>
    <property type="match status" value="1"/>
</dbReference>
<dbReference type="PANTHER" id="PTHR45726:SF3">
    <property type="entry name" value="LEUKOTRIENE A-4 HYDROLASE"/>
    <property type="match status" value="1"/>
</dbReference>
<evidence type="ECO:0000256" key="10">
    <source>
        <dbReference type="PIRSR" id="PIRSR634015-2"/>
    </source>
</evidence>
<feature type="binding site" evidence="11">
    <location>
        <position position="328"/>
    </location>
    <ligand>
        <name>Zn(2+)</name>
        <dbReference type="ChEBI" id="CHEBI:29105"/>
        <note>catalytic</note>
    </ligand>
</feature>
<evidence type="ECO:0000313" key="13">
    <source>
        <dbReference type="EMBL" id="TCD71399.1"/>
    </source>
</evidence>
<evidence type="ECO:0000259" key="12">
    <source>
        <dbReference type="SMART" id="SM01263"/>
    </source>
</evidence>
<feature type="binding site" evidence="11">
    <location>
        <position position="309"/>
    </location>
    <ligand>
        <name>Zn(2+)</name>
        <dbReference type="ChEBI" id="CHEBI:29105"/>
        <note>catalytic</note>
    </ligand>
</feature>
<dbReference type="STRING" id="92696.A0A4R0RYN3"/>
<dbReference type="FunFam" id="1.10.390.10:FF:000003">
    <property type="entry name" value="Leukotriene A(4) hydrolase"/>
    <property type="match status" value="1"/>
</dbReference>
<accession>A0A4R0RYN3</accession>
<feature type="active site" description="Proton acceptor" evidence="9">
    <location>
        <position position="306"/>
    </location>
</feature>
<evidence type="ECO:0000256" key="9">
    <source>
        <dbReference type="PIRSR" id="PIRSR634015-1"/>
    </source>
</evidence>
<feature type="binding site" evidence="10">
    <location>
        <begin position="593"/>
        <end position="595"/>
    </location>
    <ligand>
        <name>a peptide</name>
        <dbReference type="ChEBI" id="CHEBI:60466"/>
    </ligand>
</feature>
<evidence type="ECO:0000313" key="14">
    <source>
        <dbReference type="Proteomes" id="UP000292702"/>
    </source>
</evidence>
<dbReference type="Pfam" id="PF17900">
    <property type="entry name" value="Peptidase_M1_N"/>
    <property type="match status" value="1"/>
</dbReference>
<dbReference type="SUPFAM" id="SSF48371">
    <property type="entry name" value="ARM repeat"/>
    <property type="match status" value="1"/>
</dbReference>
<dbReference type="SUPFAM" id="SSF63737">
    <property type="entry name" value="Leukotriene A4 hydrolase N-terminal domain"/>
    <property type="match status" value="1"/>
</dbReference>
<dbReference type="InterPro" id="IPR049980">
    <property type="entry name" value="LTA4H_cat"/>
</dbReference>
<dbReference type="Gene3D" id="2.60.40.1730">
    <property type="entry name" value="tricorn interacting facor f3 domain"/>
    <property type="match status" value="1"/>
</dbReference>
<dbReference type="InterPro" id="IPR045357">
    <property type="entry name" value="Aminopeptidase_N-like_N"/>
</dbReference>
<dbReference type="FunFam" id="3.30.2010.30:FF:000001">
    <property type="entry name" value="Leukotriene A(4) hydrolase"/>
    <property type="match status" value="1"/>
</dbReference>
<keyword evidence="4" id="KW-0645">Protease</keyword>
<dbReference type="EMBL" id="RWJN01000006">
    <property type="protein sequence ID" value="TCD71399.1"/>
    <property type="molecule type" value="Genomic_DNA"/>
</dbReference>
<dbReference type="Gene3D" id="1.10.390.10">
    <property type="entry name" value="Neutral Protease Domain 2"/>
    <property type="match status" value="1"/>
</dbReference>
<evidence type="ECO:0000256" key="1">
    <source>
        <dbReference type="ARBA" id="ARBA00004496"/>
    </source>
</evidence>
<name>A0A4R0RYN3_9APHY</name>
<dbReference type="GO" id="GO:0006508">
    <property type="term" value="P:proteolysis"/>
    <property type="evidence" value="ECO:0007669"/>
    <property type="project" value="UniProtKB-KW"/>
</dbReference>
<feature type="binding site" evidence="10">
    <location>
        <begin position="132"/>
        <end position="134"/>
    </location>
    <ligand>
        <name>a peptide</name>
        <dbReference type="ChEBI" id="CHEBI:60466"/>
    </ligand>
</feature>
<keyword evidence="7 11" id="KW-0862">Zinc</keyword>
<evidence type="ECO:0000256" key="2">
    <source>
        <dbReference type="ARBA" id="ARBA00010136"/>
    </source>
</evidence>
<evidence type="ECO:0000256" key="8">
    <source>
        <dbReference type="ARBA" id="ARBA00023049"/>
    </source>
</evidence>
<dbReference type="PANTHER" id="PTHR45726">
    <property type="entry name" value="LEUKOTRIENE A-4 HYDROLASE"/>
    <property type="match status" value="1"/>
</dbReference>
<dbReference type="InterPro" id="IPR042097">
    <property type="entry name" value="Aminopeptidase_N-like_N_sf"/>
</dbReference>
<dbReference type="InterPro" id="IPR016024">
    <property type="entry name" value="ARM-type_fold"/>
</dbReference>
<dbReference type="GO" id="GO:0008270">
    <property type="term" value="F:zinc ion binding"/>
    <property type="evidence" value="ECO:0007669"/>
    <property type="project" value="InterPro"/>
</dbReference>
<dbReference type="Gene3D" id="3.30.2010.30">
    <property type="match status" value="1"/>
</dbReference>
<comment type="cofactor">
    <cofactor evidence="11">
        <name>Zn(2+)</name>
        <dbReference type="ChEBI" id="CHEBI:29105"/>
    </cofactor>
    <text evidence="11">Binds 1 zinc ion per subunit.</text>
</comment>
<feature type="binding site" evidence="11">
    <location>
        <position position="305"/>
    </location>
    <ligand>
        <name>Zn(2+)</name>
        <dbReference type="ChEBI" id="CHEBI:29105"/>
        <note>catalytic</note>
    </ligand>
</feature>
<evidence type="ECO:0000256" key="3">
    <source>
        <dbReference type="ARBA" id="ARBA00022490"/>
    </source>
</evidence>
<dbReference type="CDD" id="cd09599">
    <property type="entry name" value="M1_LTA4H"/>
    <property type="match status" value="1"/>
</dbReference>
<evidence type="ECO:0000256" key="5">
    <source>
        <dbReference type="ARBA" id="ARBA00022723"/>
    </source>
</evidence>
<dbReference type="Gene3D" id="1.25.40.320">
    <property type="entry name" value="Peptidase M1, leukotriene A4 hydrolase/aminopeptidase C-terminal domain"/>
    <property type="match status" value="1"/>
</dbReference>
<keyword evidence="5 11" id="KW-0479">Metal-binding</keyword>
<dbReference type="InterPro" id="IPR001930">
    <property type="entry name" value="Peptidase_M1"/>
</dbReference>
<dbReference type="InterPro" id="IPR015211">
    <property type="entry name" value="Peptidase_M1_C"/>
</dbReference>
<dbReference type="InterPro" id="IPR038502">
    <property type="entry name" value="M1_LTA-4_hydro/amino_C_sf"/>
</dbReference>
<comment type="caution">
    <text evidence="13">The sequence shown here is derived from an EMBL/GenBank/DDBJ whole genome shotgun (WGS) entry which is preliminary data.</text>
</comment>
<evidence type="ECO:0000256" key="6">
    <source>
        <dbReference type="ARBA" id="ARBA00022801"/>
    </source>
</evidence>
<keyword evidence="8" id="KW-0482">Metalloprotease</keyword>
<reference evidence="13 14" key="1">
    <citation type="submission" date="2018-11" db="EMBL/GenBank/DDBJ databases">
        <title>Genome assembly of Steccherinum ochraceum LE-BIN_3174, the white-rot fungus of the Steccherinaceae family (The Residual Polyporoid clade, Polyporales, Basidiomycota).</title>
        <authorList>
            <person name="Fedorova T.V."/>
            <person name="Glazunova O.A."/>
            <person name="Landesman E.O."/>
            <person name="Moiseenko K.V."/>
            <person name="Psurtseva N.V."/>
            <person name="Savinova O.S."/>
            <person name="Shakhova N.V."/>
            <person name="Tyazhelova T.V."/>
            <person name="Vasina D.V."/>
        </authorList>
    </citation>
    <scope>NUCLEOTIDE SEQUENCE [LARGE SCALE GENOMIC DNA]</scope>
    <source>
        <strain evidence="13 14">LE-BIN_3174</strain>
    </source>
</reference>
<dbReference type="GO" id="GO:0004177">
    <property type="term" value="F:aminopeptidase activity"/>
    <property type="evidence" value="ECO:0007669"/>
    <property type="project" value="TreeGrafter"/>
</dbReference>
<dbReference type="Pfam" id="PF09127">
    <property type="entry name" value="Leuk-A4-hydro_C"/>
    <property type="match status" value="1"/>
</dbReference>
<dbReference type="InterPro" id="IPR034015">
    <property type="entry name" value="M1_LTA4H"/>
</dbReference>
<feature type="domain" description="Peptidase M1 leukotriene A4 hydrolase/aminopeptidase C-terminal" evidence="12">
    <location>
        <begin position="480"/>
        <end position="635"/>
    </location>
</feature>
<dbReference type="InterPro" id="IPR014782">
    <property type="entry name" value="Peptidase_M1_dom"/>
</dbReference>
<keyword evidence="3" id="KW-0963">Cytoplasm</keyword>
<dbReference type="OrthoDB" id="79562at2759"/>
<protein>
    <recommendedName>
        <fullName evidence="12">Peptidase M1 leukotriene A4 hydrolase/aminopeptidase C-terminal domain-containing protein</fullName>
    </recommendedName>
</protein>
<dbReference type="SMART" id="SM01263">
    <property type="entry name" value="Leuk-A4-hydro_C"/>
    <property type="match status" value="1"/>
</dbReference>
<keyword evidence="14" id="KW-1185">Reference proteome</keyword>
<proteinExistence type="inferred from homology"/>
<dbReference type="SUPFAM" id="SSF55486">
    <property type="entry name" value="Metalloproteases ('zincins'), catalytic domain"/>
    <property type="match status" value="1"/>
</dbReference>
<evidence type="ECO:0000256" key="4">
    <source>
        <dbReference type="ARBA" id="ARBA00022670"/>
    </source>
</evidence>
<comment type="subcellular location">
    <subcellularLocation>
        <location evidence="1">Cytoplasm</location>
    </subcellularLocation>
</comment>
<dbReference type="GO" id="GO:0004301">
    <property type="term" value="F:epoxide hydrolase activity"/>
    <property type="evidence" value="ECO:0007669"/>
    <property type="project" value="TreeGrafter"/>
</dbReference>
<gene>
    <name evidence="13" type="ORF">EIP91_010105</name>
</gene>
<organism evidence="13 14">
    <name type="scientific">Steccherinum ochraceum</name>
    <dbReference type="NCBI Taxonomy" id="92696"/>
    <lineage>
        <taxon>Eukaryota</taxon>
        <taxon>Fungi</taxon>
        <taxon>Dikarya</taxon>
        <taxon>Basidiomycota</taxon>
        <taxon>Agaricomycotina</taxon>
        <taxon>Agaricomycetes</taxon>
        <taxon>Polyporales</taxon>
        <taxon>Steccherinaceae</taxon>
        <taxon>Steccherinum</taxon>
    </lineage>
</organism>